<evidence type="ECO:0000259" key="3">
    <source>
        <dbReference type="PROSITE" id="PS51782"/>
    </source>
</evidence>
<evidence type="ECO:0000256" key="1">
    <source>
        <dbReference type="SAM" id="MobiDB-lite"/>
    </source>
</evidence>
<feature type="compositionally biased region" description="Basic and acidic residues" evidence="1">
    <location>
        <begin position="145"/>
        <end position="168"/>
    </location>
</feature>
<feature type="region of interest" description="Disordered" evidence="1">
    <location>
        <begin position="476"/>
        <end position="495"/>
    </location>
</feature>
<name>W0F722_9BACT</name>
<dbReference type="RefSeq" id="WP_008583295.1">
    <property type="nucleotide sequence ID" value="NZ_CP007035.1"/>
</dbReference>
<protein>
    <recommendedName>
        <fullName evidence="6">Peptidoglycan-binding protein</fullName>
    </recommendedName>
</protein>
<dbReference type="PROSITE" id="PS51781">
    <property type="entry name" value="SH3B"/>
    <property type="match status" value="4"/>
</dbReference>
<sequence length="609" mass="65281">MKSFIVTTGFVLLLTAAQGQKKLTALNSSRGTVVEHTVTSGESLNYLSKKYDVSQASLAKANGIKASQNLKIGQVIKVPVTASNLTEIRKNNIPVYYEAGAKDNLSTISRKFNGVSVKTLRSWNKIKKDVVAKGDELLVGYMVNKHPEKDAEDRGDEKPAKQRNEATKGGKQIKVGTAINIRKGPGTDKPIVGRIEKDETVTVLKKVNDEWTTVRTSDGKTGYAASQYLVPADSENNDEPVKATGKEIKLGTALNIRKGPGTDKAVVARLQKDAALTVLKKVNDEWSAVRTSDGIEGYAASQYLEPAANKEAPVKEYGKKIQLTTALNIRKGPGTDKPIVTRAENGATLTVLKKVNDEWSAVRTSDGMDGYAATKYLEPGTETPVVASNDRNAKTKEEQAKVNVETTINIRKGPGTDQPVVGSAQKDEIVTVTHHVNKEWAAVRTNGGVEGFMATQFLGPLDAIAPIATDKAVAVTKKPEPQKRPVEQEKVSSAPVADVAANTDQSGFFKAAYTTQNGGAAGKDQSVHSGIFKTDKGWADGKYYALIDGIPAGTIVKLSNPGNNAIVYAKVLGDVKSLKEKSNLNARISEAAATALRINDADFDLKVTH</sequence>
<dbReference type="eggNOG" id="COG4991">
    <property type="taxonomic scope" value="Bacteria"/>
</dbReference>
<evidence type="ECO:0000313" key="4">
    <source>
        <dbReference type="EMBL" id="AHF17239.1"/>
    </source>
</evidence>
<feature type="region of interest" description="Disordered" evidence="1">
    <location>
        <begin position="145"/>
        <end position="172"/>
    </location>
</feature>
<dbReference type="InterPro" id="IPR018392">
    <property type="entry name" value="LysM"/>
</dbReference>
<evidence type="ECO:0000259" key="2">
    <source>
        <dbReference type="PROSITE" id="PS51781"/>
    </source>
</evidence>
<dbReference type="Pfam" id="PF08239">
    <property type="entry name" value="SH3_3"/>
    <property type="match status" value="4"/>
</dbReference>
<evidence type="ECO:0008006" key="6">
    <source>
        <dbReference type="Google" id="ProtNLM"/>
    </source>
</evidence>
<dbReference type="SUPFAM" id="SSF50044">
    <property type="entry name" value="SH3-domain"/>
    <property type="match status" value="2"/>
</dbReference>
<keyword evidence="5" id="KW-1185">Reference proteome</keyword>
<feature type="domain" description="SH3b" evidence="2">
    <location>
        <begin position="243"/>
        <end position="308"/>
    </location>
</feature>
<dbReference type="InterPro" id="IPR036779">
    <property type="entry name" value="LysM_dom_sf"/>
</dbReference>
<evidence type="ECO:0000313" key="5">
    <source>
        <dbReference type="Proteomes" id="UP000003586"/>
    </source>
</evidence>
<dbReference type="STRING" id="929713.NIASO_04340"/>
<dbReference type="SMART" id="SM00287">
    <property type="entry name" value="SH3b"/>
    <property type="match status" value="4"/>
</dbReference>
<feature type="domain" description="SH3b" evidence="2">
    <location>
        <begin position="397"/>
        <end position="462"/>
    </location>
</feature>
<dbReference type="Proteomes" id="UP000003586">
    <property type="component" value="Chromosome"/>
</dbReference>
<feature type="domain" description="SH3b" evidence="2">
    <location>
        <begin position="317"/>
        <end position="381"/>
    </location>
</feature>
<reference evidence="4 5" key="1">
    <citation type="submission" date="2013-12" db="EMBL/GenBank/DDBJ databases">
        <authorList>
            <consortium name="DOE Joint Genome Institute"/>
            <person name="Eisen J."/>
            <person name="Huntemann M."/>
            <person name="Han J."/>
            <person name="Chen A."/>
            <person name="Kyrpides N."/>
            <person name="Mavromatis K."/>
            <person name="Markowitz V."/>
            <person name="Palaniappan K."/>
            <person name="Ivanova N."/>
            <person name="Schaumberg A."/>
            <person name="Pati A."/>
            <person name="Liolios K."/>
            <person name="Nordberg H.P."/>
            <person name="Cantor M.N."/>
            <person name="Hua S.X."/>
            <person name="Woyke T."/>
        </authorList>
    </citation>
    <scope>NUCLEOTIDE SEQUENCE [LARGE SCALE GENOMIC DNA]</scope>
    <source>
        <strain evidence="5">DSM 19437</strain>
    </source>
</reference>
<dbReference type="KEGG" id="nso:NIASO_04340"/>
<feature type="domain" description="LysM" evidence="3">
    <location>
        <begin position="34"/>
        <end position="78"/>
    </location>
</feature>
<dbReference type="InterPro" id="IPR052354">
    <property type="entry name" value="Cell_Wall_Dynamics_Protein"/>
</dbReference>
<organism evidence="4 5">
    <name type="scientific">Niabella soli DSM 19437</name>
    <dbReference type="NCBI Taxonomy" id="929713"/>
    <lineage>
        <taxon>Bacteria</taxon>
        <taxon>Pseudomonadati</taxon>
        <taxon>Bacteroidota</taxon>
        <taxon>Chitinophagia</taxon>
        <taxon>Chitinophagales</taxon>
        <taxon>Chitinophagaceae</taxon>
        <taxon>Niabella</taxon>
    </lineage>
</organism>
<dbReference type="Pfam" id="PF01476">
    <property type="entry name" value="LysM"/>
    <property type="match status" value="2"/>
</dbReference>
<dbReference type="PROSITE" id="PS51782">
    <property type="entry name" value="LYSM"/>
    <property type="match status" value="2"/>
</dbReference>
<dbReference type="Gene3D" id="3.10.350.10">
    <property type="entry name" value="LysM domain"/>
    <property type="match status" value="2"/>
</dbReference>
<gene>
    <name evidence="4" type="ORF">NIASO_04340</name>
</gene>
<dbReference type="AlphaFoldDB" id="W0F722"/>
<dbReference type="eggNOG" id="COG1388">
    <property type="taxonomic scope" value="Bacteria"/>
</dbReference>
<dbReference type="CDD" id="cd00118">
    <property type="entry name" value="LysM"/>
    <property type="match status" value="1"/>
</dbReference>
<dbReference type="EMBL" id="CP007035">
    <property type="protein sequence ID" value="AHF17239.1"/>
    <property type="molecule type" value="Genomic_DNA"/>
</dbReference>
<dbReference type="PANTHER" id="PTHR34408:SF1">
    <property type="entry name" value="GLYCOSYL HYDROLASE FAMILY 19 DOMAIN-CONTAINING PROTEIN HI_1415"/>
    <property type="match status" value="1"/>
</dbReference>
<dbReference type="Gene3D" id="2.30.30.40">
    <property type="entry name" value="SH3 Domains"/>
    <property type="match status" value="4"/>
</dbReference>
<feature type="compositionally biased region" description="Basic and acidic residues" evidence="1">
    <location>
        <begin position="477"/>
        <end position="490"/>
    </location>
</feature>
<dbReference type="SUPFAM" id="SSF54106">
    <property type="entry name" value="LysM domain"/>
    <property type="match status" value="1"/>
</dbReference>
<proteinExistence type="predicted"/>
<dbReference type="InterPro" id="IPR003646">
    <property type="entry name" value="SH3-like_bac-type"/>
</dbReference>
<accession>W0F722</accession>
<feature type="domain" description="LysM" evidence="3">
    <location>
        <begin position="95"/>
        <end position="139"/>
    </location>
</feature>
<feature type="domain" description="SH3b" evidence="2">
    <location>
        <begin position="168"/>
        <end position="233"/>
    </location>
</feature>
<dbReference type="HOGENOM" id="CLU_448221_0_0_10"/>
<dbReference type="OrthoDB" id="2149800at2"/>
<dbReference type="InterPro" id="IPR036028">
    <property type="entry name" value="SH3-like_dom_sf"/>
</dbReference>
<dbReference type="PANTHER" id="PTHR34408">
    <property type="entry name" value="FAMILY PROTEIN, PUTATIVE-RELATED"/>
    <property type="match status" value="1"/>
</dbReference>
<dbReference type="SMART" id="SM00257">
    <property type="entry name" value="LysM"/>
    <property type="match status" value="2"/>
</dbReference>